<protein>
    <submittedName>
        <fullName evidence="2">Uncharacterized protein</fullName>
    </submittedName>
</protein>
<evidence type="ECO:0000256" key="1">
    <source>
        <dbReference type="SAM" id="MobiDB-lite"/>
    </source>
</evidence>
<feature type="compositionally biased region" description="Basic and acidic residues" evidence="1">
    <location>
        <begin position="263"/>
        <end position="279"/>
    </location>
</feature>
<organism evidence="2 3">
    <name type="scientific">Ancylostoma caninum</name>
    <name type="common">Dog hookworm</name>
    <dbReference type="NCBI Taxonomy" id="29170"/>
    <lineage>
        <taxon>Eukaryota</taxon>
        <taxon>Metazoa</taxon>
        <taxon>Ecdysozoa</taxon>
        <taxon>Nematoda</taxon>
        <taxon>Chromadorea</taxon>
        <taxon>Rhabditida</taxon>
        <taxon>Rhabditina</taxon>
        <taxon>Rhabditomorpha</taxon>
        <taxon>Strongyloidea</taxon>
        <taxon>Ancylostomatidae</taxon>
        <taxon>Ancylostomatinae</taxon>
        <taxon>Ancylostoma</taxon>
    </lineage>
</organism>
<dbReference type="Proteomes" id="UP000252519">
    <property type="component" value="Unassembled WGS sequence"/>
</dbReference>
<proteinExistence type="predicted"/>
<feature type="compositionally biased region" description="Polar residues" evidence="1">
    <location>
        <begin position="226"/>
        <end position="236"/>
    </location>
</feature>
<name>A0A368HB41_ANCCA</name>
<sequence>LDHFQVQNRKAYRHQKQFRQNRIDLFWWLLQIPDYRWYLKLKHAKKGAAPGWARGPQWARWFLRIITDLLTNYCFQDHSFLVVSSTSELSGSGPKDVSSFIGTVPSDLDRSFLIASSTSELSGAAPKTVSSSVSGTVPSELDRSFLVCTSGAEFSDSLGKSLTTSSGTVPSELNKSFLLPTSEISGSSSFFKGIDAGDDSGRRGSSSFFKGIDAGDDSGRRESAGQGLTSSSSRTVPSELDRSFLLPSSASDISDLSHFLTKSHDEHSNNKEESEKKENTSVVEASKNLPSEPLCPKKITDKYKSIFDDEDDDDDLFDIKSKKTQKEVLLGLVFFFFKFLLRTFHQLCKCLRAPTLWFWL</sequence>
<accession>A0A368HB41</accession>
<reference evidence="2 3" key="1">
    <citation type="submission" date="2014-10" db="EMBL/GenBank/DDBJ databases">
        <title>Draft genome of the hookworm Ancylostoma caninum.</title>
        <authorList>
            <person name="Mitreva M."/>
        </authorList>
    </citation>
    <scope>NUCLEOTIDE SEQUENCE [LARGE SCALE GENOMIC DNA]</scope>
    <source>
        <strain evidence="2 3">Baltimore</strain>
    </source>
</reference>
<evidence type="ECO:0000313" key="2">
    <source>
        <dbReference type="EMBL" id="RCN53814.1"/>
    </source>
</evidence>
<feature type="region of interest" description="Disordered" evidence="1">
    <location>
        <begin position="263"/>
        <end position="287"/>
    </location>
</feature>
<comment type="caution">
    <text evidence="2">The sequence shown here is derived from an EMBL/GenBank/DDBJ whole genome shotgun (WGS) entry which is preliminary data.</text>
</comment>
<gene>
    <name evidence="2" type="ORF">ANCCAN_00308</name>
</gene>
<evidence type="ECO:0000313" key="3">
    <source>
        <dbReference type="Proteomes" id="UP000252519"/>
    </source>
</evidence>
<dbReference type="AlphaFoldDB" id="A0A368HB41"/>
<keyword evidence="3" id="KW-1185">Reference proteome</keyword>
<dbReference type="EMBL" id="JOJR01000001">
    <property type="protein sequence ID" value="RCN53814.1"/>
    <property type="molecule type" value="Genomic_DNA"/>
</dbReference>
<feature type="non-terminal residue" evidence="2">
    <location>
        <position position="1"/>
    </location>
</feature>
<feature type="region of interest" description="Disordered" evidence="1">
    <location>
        <begin position="199"/>
        <end position="236"/>
    </location>
</feature>